<evidence type="ECO:0000259" key="2">
    <source>
        <dbReference type="PROSITE" id="PS50076"/>
    </source>
</evidence>
<evidence type="ECO:0000256" key="1">
    <source>
        <dbReference type="SAM" id="Phobius"/>
    </source>
</evidence>
<dbReference type="AlphaFoldDB" id="A0A1D2AD74"/>
<organism evidence="3">
    <name type="scientific">Auxenochlorella protothecoides</name>
    <name type="common">Green microalga</name>
    <name type="synonym">Chlorella protothecoides</name>
    <dbReference type="NCBI Taxonomy" id="3075"/>
    <lineage>
        <taxon>Eukaryota</taxon>
        <taxon>Viridiplantae</taxon>
        <taxon>Chlorophyta</taxon>
        <taxon>core chlorophytes</taxon>
        <taxon>Trebouxiophyceae</taxon>
        <taxon>Chlorellales</taxon>
        <taxon>Chlorellaceae</taxon>
        <taxon>Auxenochlorella</taxon>
    </lineage>
</organism>
<feature type="domain" description="J" evidence="2">
    <location>
        <begin position="9"/>
        <end position="89"/>
    </location>
</feature>
<keyword evidence="1" id="KW-0472">Membrane</keyword>
<feature type="transmembrane region" description="Helical" evidence="1">
    <location>
        <begin position="99"/>
        <end position="119"/>
    </location>
</feature>
<dbReference type="PROSITE" id="PS50076">
    <property type="entry name" value="DNAJ_2"/>
    <property type="match status" value="1"/>
</dbReference>
<name>A0A1D2AD74_AUXPR</name>
<dbReference type="Pfam" id="PF00226">
    <property type="entry name" value="DnaJ"/>
    <property type="match status" value="1"/>
</dbReference>
<dbReference type="SMART" id="SM00271">
    <property type="entry name" value="DnaJ"/>
    <property type="match status" value="1"/>
</dbReference>
<dbReference type="InterPro" id="IPR036869">
    <property type="entry name" value="J_dom_sf"/>
</dbReference>
<reference evidence="3" key="1">
    <citation type="submission" date="2015-08" db="EMBL/GenBank/DDBJ databases">
        <authorList>
            <person name="Babu N.S."/>
            <person name="Beckwith C.J."/>
            <person name="Beseler K.G."/>
            <person name="Brison A."/>
            <person name="Carone J.V."/>
            <person name="Caskin T.P."/>
            <person name="Diamond M."/>
            <person name="Durham M.E."/>
            <person name="Foxe J.M."/>
            <person name="Go M."/>
            <person name="Henderson B.A."/>
            <person name="Jones I.B."/>
            <person name="McGettigan J.A."/>
            <person name="Micheletti S.J."/>
            <person name="Nasrallah M.E."/>
            <person name="Ortiz D."/>
            <person name="Piller C.R."/>
            <person name="Privatt S.R."/>
            <person name="Schneider S.L."/>
            <person name="Sharp S."/>
            <person name="Smith T.C."/>
            <person name="Stanton J.D."/>
            <person name="Ullery H.E."/>
            <person name="Wilson R.J."/>
            <person name="Serrano M.G."/>
            <person name="Buck G."/>
            <person name="Lee V."/>
            <person name="Wang Y."/>
            <person name="Carvalho R."/>
            <person name="Voegtly L."/>
            <person name="Shi R."/>
            <person name="Duckworth R."/>
            <person name="Johnson A."/>
            <person name="Loviza R."/>
            <person name="Walstead R."/>
            <person name="Shah Z."/>
            <person name="Kiflezghi M."/>
            <person name="Wade K."/>
            <person name="Ball S.L."/>
            <person name="Bradley K.W."/>
            <person name="Asai D.J."/>
            <person name="Bowman C.A."/>
            <person name="Russell D.A."/>
            <person name="Pope W.H."/>
            <person name="Jacobs-Sera D."/>
            <person name="Hendrix R.W."/>
            <person name="Hatfull G.F."/>
        </authorList>
    </citation>
    <scope>NUCLEOTIDE SEQUENCE</scope>
</reference>
<protein>
    <recommendedName>
        <fullName evidence="2">J domain-containing protein</fullName>
    </recommendedName>
</protein>
<sequence>MSMSRFPGDPWGVLGLPLGSDRATVKARYRELALRLHPDTCDCPTPESTARFAEVTAAAEKLLQQGSQQVNNPHTGYSHVHRQPHNVWRPKQGRPSSGLLLAGLTFLAGCGVLVGSLWMHSAGGLGYQANTLAEAEGRLHSPSERRQRLVDIIMQERQTMAAKRKTETEDSG</sequence>
<accession>A0A1D2AD74</accession>
<dbReference type="SUPFAM" id="SSF46565">
    <property type="entry name" value="Chaperone J-domain"/>
    <property type="match status" value="1"/>
</dbReference>
<proteinExistence type="predicted"/>
<keyword evidence="1" id="KW-0812">Transmembrane</keyword>
<dbReference type="EMBL" id="GDKF01001472">
    <property type="protein sequence ID" value="JAT77150.1"/>
    <property type="molecule type" value="Transcribed_RNA"/>
</dbReference>
<dbReference type="CDD" id="cd06257">
    <property type="entry name" value="DnaJ"/>
    <property type="match status" value="1"/>
</dbReference>
<dbReference type="InterPro" id="IPR001623">
    <property type="entry name" value="DnaJ_domain"/>
</dbReference>
<keyword evidence="1" id="KW-1133">Transmembrane helix</keyword>
<gene>
    <name evidence="3" type="ORF">g.41080</name>
</gene>
<dbReference type="Gene3D" id="1.10.287.110">
    <property type="entry name" value="DnaJ domain"/>
    <property type="match status" value="1"/>
</dbReference>
<evidence type="ECO:0000313" key="3">
    <source>
        <dbReference type="EMBL" id="JAT77150.1"/>
    </source>
</evidence>